<accession>A0A939EYL5</accession>
<reference evidence="1" key="1">
    <citation type="submission" date="2021-03" db="EMBL/GenBank/DDBJ databases">
        <authorList>
            <person name="Kim M.K."/>
        </authorList>
    </citation>
    <scope>NUCLEOTIDE SEQUENCE</scope>
    <source>
        <strain evidence="1">BT186</strain>
    </source>
</reference>
<evidence type="ECO:0000313" key="1">
    <source>
        <dbReference type="EMBL" id="MBO0358987.1"/>
    </source>
</evidence>
<proteinExistence type="predicted"/>
<organism evidence="1 2">
    <name type="scientific">Hymenobacter telluris</name>
    <dbReference type="NCBI Taxonomy" id="2816474"/>
    <lineage>
        <taxon>Bacteria</taxon>
        <taxon>Pseudomonadati</taxon>
        <taxon>Bacteroidota</taxon>
        <taxon>Cytophagia</taxon>
        <taxon>Cytophagales</taxon>
        <taxon>Hymenobacteraceae</taxon>
        <taxon>Hymenobacter</taxon>
    </lineage>
</organism>
<dbReference type="Proteomes" id="UP000664144">
    <property type="component" value="Unassembled WGS sequence"/>
</dbReference>
<dbReference type="EMBL" id="JAFLQZ010000008">
    <property type="protein sequence ID" value="MBO0358987.1"/>
    <property type="molecule type" value="Genomic_DNA"/>
</dbReference>
<evidence type="ECO:0000313" key="2">
    <source>
        <dbReference type="Proteomes" id="UP000664144"/>
    </source>
</evidence>
<protein>
    <submittedName>
        <fullName evidence="1">Uncharacterized protein</fullName>
    </submittedName>
</protein>
<gene>
    <name evidence="1" type="ORF">J0X19_13595</name>
</gene>
<dbReference type="AlphaFoldDB" id="A0A939EYL5"/>
<sequence>MGELAGRLRLVKEQHYNGEEYRLYDVSHGCREYHLLGRPYAAAGRFVTFNESATTDRNPVTMESWLVTPGGVLHSKTTILPRNLWHADVRFSAKATQVIIKDSQDQYWKVDF</sequence>
<name>A0A939EYL5_9BACT</name>
<keyword evidence="2" id="KW-1185">Reference proteome</keyword>
<dbReference type="RefSeq" id="WP_206984914.1">
    <property type="nucleotide sequence ID" value="NZ_JAFLQZ010000008.1"/>
</dbReference>
<comment type="caution">
    <text evidence="1">The sequence shown here is derived from an EMBL/GenBank/DDBJ whole genome shotgun (WGS) entry which is preliminary data.</text>
</comment>